<dbReference type="SUPFAM" id="SSF47473">
    <property type="entry name" value="EF-hand"/>
    <property type="match status" value="1"/>
</dbReference>
<dbReference type="Gene3D" id="1.10.238.10">
    <property type="entry name" value="EF-hand"/>
    <property type="match status" value="2"/>
</dbReference>
<feature type="signal peptide" evidence="2">
    <location>
        <begin position="1"/>
        <end position="22"/>
    </location>
</feature>
<dbReference type="Proteomes" id="UP001476282">
    <property type="component" value="Unassembled WGS sequence"/>
</dbReference>
<dbReference type="SMART" id="SM00054">
    <property type="entry name" value="EFh"/>
    <property type="match status" value="3"/>
</dbReference>
<evidence type="ECO:0000313" key="4">
    <source>
        <dbReference type="EMBL" id="GAA5484801.1"/>
    </source>
</evidence>
<dbReference type="Pfam" id="PF13499">
    <property type="entry name" value="EF-hand_7"/>
    <property type="match status" value="1"/>
</dbReference>
<keyword evidence="2" id="KW-0732">Signal</keyword>
<dbReference type="RefSeq" id="WP_353568910.1">
    <property type="nucleotide sequence ID" value="NZ_BAABRI010000036.1"/>
</dbReference>
<feature type="compositionally biased region" description="Basic and acidic residues" evidence="1">
    <location>
        <begin position="45"/>
        <end position="67"/>
    </location>
</feature>
<protein>
    <recommendedName>
        <fullName evidence="3">EF-hand domain-containing protein</fullName>
    </recommendedName>
</protein>
<feature type="compositionally biased region" description="Basic and acidic residues" evidence="1">
    <location>
        <begin position="106"/>
        <end position="125"/>
    </location>
</feature>
<evidence type="ECO:0000256" key="2">
    <source>
        <dbReference type="SAM" id="SignalP"/>
    </source>
</evidence>
<keyword evidence="5" id="KW-1185">Reference proteome</keyword>
<comment type="caution">
    <text evidence="4">The sequence shown here is derived from an EMBL/GenBank/DDBJ whole genome shotgun (WGS) entry which is preliminary data.</text>
</comment>
<sequence length="167" mass="18491">MKTIQILSTLAVLATGTSFSFAQGGPPDGPPRDGQRRGLPPQVLEKFDKDGDGKLNEEERKAMRDEREAMRKKIMATYDTDGDGKLSADERKAMREAMMKRHKELLEKYDADKDGKLSSEERKAAVDAGEELPMMPMRGGPRGDRQGPRPDRKGPPPAPPENEEAAE</sequence>
<accession>A0ABP9UWM9</accession>
<name>A0ABP9UWM9_9BACT</name>
<feature type="chain" id="PRO_5045078174" description="EF-hand domain-containing protein" evidence="2">
    <location>
        <begin position="23"/>
        <end position="167"/>
    </location>
</feature>
<feature type="region of interest" description="Disordered" evidence="1">
    <location>
        <begin position="18"/>
        <end position="67"/>
    </location>
</feature>
<dbReference type="InterPro" id="IPR011992">
    <property type="entry name" value="EF-hand-dom_pair"/>
</dbReference>
<organism evidence="4 5">
    <name type="scientific">Haloferula sargassicola</name>
    <dbReference type="NCBI Taxonomy" id="490096"/>
    <lineage>
        <taxon>Bacteria</taxon>
        <taxon>Pseudomonadati</taxon>
        <taxon>Verrucomicrobiota</taxon>
        <taxon>Verrucomicrobiia</taxon>
        <taxon>Verrucomicrobiales</taxon>
        <taxon>Verrucomicrobiaceae</taxon>
        <taxon>Haloferula</taxon>
    </lineage>
</organism>
<feature type="compositionally biased region" description="Basic and acidic residues" evidence="1">
    <location>
        <begin position="141"/>
        <end position="154"/>
    </location>
</feature>
<evidence type="ECO:0000313" key="5">
    <source>
        <dbReference type="Proteomes" id="UP001476282"/>
    </source>
</evidence>
<proteinExistence type="predicted"/>
<feature type="region of interest" description="Disordered" evidence="1">
    <location>
        <begin position="106"/>
        <end position="167"/>
    </location>
</feature>
<feature type="domain" description="EF-hand" evidence="3">
    <location>
        <begin position="66"/>
        <end position="101"/>
    </location>
</feature>
<gene>
    <name evidence="4" type="ORF">Hsar01_04049</name>
</gene>
<dbReference type="EMBL" id="BAABRI010000036">
    <property type="protein sequence ID" value="GAA5484801.1"/>
    <property type="molecule type" value="Genomic_DNA"/>
</dbReference>
<evidence type="ECO:0000259" key="3">
    <source>
        <dbReference type="PROSITE" id="PS50222"/>
    </source>
</evidence>
<reference evidence="4 5" key="1">
    <citation type="submission" date="2024-02" db="EMBL/GenBank/DDBJ databases">
        <title>Haloferula sargassicola NBRC 104335.</title>
        <authorList>
            <person name="Ichikawa N."/>
            <person name="Katano-Makiyama Y."/>
            <person name="Hidaka K."/>
        </authorList>
    </citation>
    <scope>NUCLEOTIDE SEQUENCE [LARGE SCALE GENOMIC DNA]</scope>
    <source>
        <strain evidence="4 5">NBRC 104335</strain>
    </source>
</reference>
<dbReference type="CDD" id="cd00051">
    <property type="entry name" value="EFh"/>
    <property type="match status" value="1"/>
</dbReference>
<dbReference type="Pfam" id="PF13202">
    <property type="entry name" value="EF-hand_5"/>
    <property type="match status" value="1"/>
</dbReference>
<dbReference type="InterPro" id="IPR002048">
    <property type="entry name" value="EF_hand_dom"/>
</dbReference>
<dbReference type="PROSITE" id="PS50222">
    <property type="entry name" value="EF_HAND_2"/>
    <property type="match status" value="1"/>
</dbReference>
<evidence type="ECO:0000256" key="1">
    <source>
        <dbReference type="SAM" id="MobiDB-lite"/>
    </source>
</evidence>